<dbReference type="Pfam" id="PF02376">
    <property type="entry name" value="CUT"/>
    <property type="match status" value="1"/>
</dbReference>
<protein>
    <recommendedName>
        <fullName evidence="10">One cut domain family member</fullName>
    </recommendedName>
</protein>
<dbReference type="Gene3D" id="1.10.10.60">
    <property type="entry name" value="Homeodomain-like"/>
    <property type="match status" value="1"/>
</dbReference>
<dbReference type="EMBL" id="CP092623">
    <property type="protein sequence ID" value="UMM26740.1"/>
    <property type="molecule type" value="Genomic_DNA"/>
</dbReference>
<evidence type="ECO:0000256" key="1">
    <source>
        <dbReference type="ARBA" id="ARBA00004123"/>
    </source>
</evidence>
<dbReference type="GO" id="GO:0003677">
    <property type="term" value="F:DNA binding"/>
    <property type="evidence" value="ECO:0007669"/>
    <property type="project" value="UniProtKB-UniRule"/>
</dbReference>
<keyword evidence="7 8" id="KW-0539">Nucleus</keyword>
<dbReference type="FunFam" id="1.10.10.60:FF:000715">
    <property type="entry name" value="One cut domain family member"/>
    <property type="match status" value="1"/>
</dbReference>
<dbReference type="InterPro" id="IPR010982">
    <property type="entry name" value="Lambda_DNA-bd_dom_sf"/>
</dbReference>
<dbReference type="PANTHER" id="PTHR14057">
    <property type="entry name" value="TRANSCRIPTION FACTOR ONECUT"/>
    <property type="match status" value="1"/>
</dbReference>
<evidence type="ECO:0000256" key="3">
    <source>
        <dbReference type="ARBA" id="ARBA00023015"/>
    </source>
</evidence>
<evidence type="ECO:0000256" key="6">
    <source>
        <dbReference type="ARBA" id="ARBA00023163"/>
    </source>
</evidence>
<organism evidence="14 15">
    <name type="scientific">Caenorhabditis briggsae</name>
    <dbReference type="NCBI Taxonomy" id="6238"/>
    <lineage>
        <taxon>Eukaryota</taxon>
        <taxon>Metazoa</taxon>
        <taxon>Ecdysozoa</taxon>
        <taxon>Nematoda</taxon>
        <taxon>Chromadorea</taxon>
        <taxon>Rhabditida</taxon>
        <taxon>Rhabditina</taxon>
        <taxon>Rhabditomorpha</taxon>
        <taxon>Rhabditoidea</taxon>
        <taxon>Rhabditidae</taxon>
        <taxon>Peloderinae</taxon>
        <taxon>Caenorhabditis</taxon>
    </lineage>
</organism>
<reference evidence="14 15" key="1">
    <citation type="submission" date="2022-04" db="EMBL/GenBank/DDBJ databases">
        <title>Chromosome-level reference genomes for two strains of Caenorhabditis briggsae: an improved platform for comparative genomics.</title>
        <authorList>
            <person name="Stevens L."/>
            <person name="Andersen E."/>
        </authorList>
    </citation>
    <scope>NUCLEOTIDE SEQUENCE [LARGE SCALE GENOMIC DNA]</scope>
    <source>
        <strain evidence="14">VX34</strain>
        <tissue evidence="14">Whole-organism</tissue>
    </source>
</reference>
<feature type="domain" description="Homeobox" evidence="12">
    <location>
        <begin position="742"/>
        <end position="799"/>
    </location>
</feature>
<dbReference type="SUPFAM" id="SSF47413">
    <property type="entry name" value="lambda repressor-like DNA-binding domains"/>
    <property type="match status" value="1"/>
</dbReference>
<name>A0AAE9JEW8_CAEBR</name>
<dbReference type="InterPro" id="IPR001356">
    <property type="entry name" value="HD"/>
</dbReference>
<evidence type="ECO:0000256" key="2">
    <source>
        <dbReference type="ARBA" id="ARBA00008190"/>
    </source>
</evidence>
<evidence type="ECO:0000256" key="10">
    <source>
        <dbReference type="RuleBase" id="RU361129"/>
    </source>
</evidence>
<dbReference type="PANTHER" id="PTHR14057:SF32">
    <property type="entry name" value="HOMEOBOX PROTEIN CEH-21-RELATED"/>
    <property type="match status" value="1"/>
</dbReference>
<dbReference type="InterPro" id="IPR051649">
    <property type="entry name" value="CUT_Homeobox"/>
</dbReference>
<sequence length="799" mass="91682">MNRNHVFHKKPKILRTHLEPRFAAKCSIRESHREVCWMIRTNQLPTNVVVPGGLINREPQSNNTLVTVASDRNSGTVGVSEARPVEVRNDEKELRVDAVKRRTIMDNERKQGVEKYKNEGIHEIQITKIRDSYENLTMKLFKRLDRDTGRLIRTQEDLLNILFHRRHSQKCYQASKNYQFQLEKLKFTVGYTDVKLEITMKDSPEVTTLEYWCQGQDRCAVVYGATRFYLDKSCDEVSAVDLYFLLKHPLLRLPELEFAIEPYDLEYDHFPDISAIAIVGLLLMNKRSCQTHVKKLGYMFTRESMFMDKLSTFSLDTSVLAQMLIHLPSRYLHELSLRVWNDSELIAGDRELELIVSDLVERNKVMELQLDGLVLSRSAWKHAKVLNVEDRLMAKDWTKFLHFETVCVLNMDAKRILHAKNIFQQKDMLPGNGFTIQVRDDMNLLEIQNYLIAERINVRREENELSVSCLTPPYSGGLTDEDFFVPIGSTVQSPGSSNGSTSGSLGSMDSSNCSDSSSGSIGSMVYLNQTQASSACPVRRQMENQTSGQQSFVYVAQANDFLEYEDLLQNVTLQPLVPASKPHHPMEQLVNLRAPIAPSLLEQTYLPMEPLIGQSVRLSPSTILPSPSSSVSSNIPTINLDASLHNGVSINTADIINACESSRRRFGFNGKMLSQKTFAELVLHRTQAYYSSICKNPKPWESLTEMGKALYVRIYNWIELNDDDKKTYLKRIEKMENQPVESEEKKTRTKFTKYQEKALEEVFKLCQCPTTLTKRSLAKDLNLPFVVIQNYFLNHRRRK</sequence>
<feature type="region of interest" description="Disordered" evidence="11">
    <location>
        <begin position="489"/>
        <end position="516"/>
    </location>
</feature>
<dbReference type="SUPFAM" id="SSF46689">
    <property type="entry name" value="Homeodomain-like"/>
    <property type="match status" value="1"/>
</dbReference>
<dbReference type="PROSITE" id="PS50071">
    <property type="entry name" value="HOMEOBOX_2"/>
    <property type="match status" value="1"/>
</dbReference>
<feature type="domain" description="CUT" evidence="13">
    <location>
        <begin position="646"/>
        <end position="733"/>
    </location>
</feature>
<dbReference type="Pfam" id="PF00046">
    <property type="entry name" value="Homeodomain"/>
    <property type="match status" value="1"/>
</dbReference>
<evidence type="ECO:0000259" key="12">
    <source>
        <dbReference type="PROSITE" id="PS50071"/>
    </source>
</evidence>
<dbReference type="AlphaFoldDB" id="A0AAE9JEW8"/>
<evidence type="ECO:0000256" key="5">
    <source>
        <dbReference type="ARBA" id="ARBA00023155"/>
    </source>
</evidence>
<dbReference type="SMART" id="SM00389">
    <property type="entry name" value="HOX"/>
    <property type="match status" value="1"/>
</dbReference>
<comment type="subcellular location">
    <subcellularLocation>
        <location evidence="1 8 9">Nucleus</location>
    </subcellularLocation>
</comment>
<dbReference type="FunFam" id="1.10.260.40:FF:000047">
    <property type="entry name" value="One cut domain family member"/>
    <property type="match status" value="1"/>
</dbReference>
<keyword evidence="15" id="KW-1185">Reference proteome</keyword>
<evidence type="ECO:0000256" key="8">
    <source>
        <dbReference type="PROSITE-ProRule" id="PRU00108"/>
    </source>
</evidence>
<evidence type="ECO:0000256" key="11">
    <source>
        <dbReference type="SAM" id="MobiDB-lite"/>
    </source>
</evidence>
<evidence type="ECO:0000256" key="4">
    <source>
        <dbReference type="ARBA" id="ARBA00023125"/>
    </source>
</evidence>
<dbReference type="PROSITE" id="PS51042">
    <property type="entry name" value="CUT"/>
    <property type="match status" value="1"/>
</dbReference>
<dbReference type="CDD" id="cd00086">
    <property type="entry name" value="homeodomain"/>
    <property type="match status" value="1"/>
</dbReference>
<dbReference type="InterPro" id="IPR009057">
    <property type="entry name" value="Homeodomain-like_sf"/>
</dbReference>
<dbReference type="Proteomes" id="UP000829354">
    <property type="component" value="Chromosome IV"/>
</dbReference>
<dbReference type="SMART" id="SM01109">
    <property type="entry name" value="CUT"/>
    <property type="match status" value="1"/>
</dbReference>
<keyword evidence="6 10" id="KW-0804">Transcription</keyword>
<evidence type="ECO:0000313" key="15">
    <source>
        <dbReference type="Proteomes" id="UP000829354"/>
    </source>
</evidence>
<dbReference type="Gene3D" id="1.10.260.40">
    <property type="entry name" value="lambda repressor-like DNA-binding domains"/>
    <property type="match status" value="1"/>
</dbReference>
<keyword evidence="4 8" id="KW-0238">DNA-binding</keyword>
<accession>A0AAE9JEW8</accession>
<dbReference type="InterPro" id="IPR003350">
    <property type="entry name" value="CUT_dom"/>
</dbReference>
<proteinExistence type="inferred from homology"/>
<evidence type="ECO:0000256" key="9">
    <source>
        <dbReference type="RuleBase" id="RU000682"/>
    </source>
</evidence>
<evidence type="ECO:0000313" key="14">
    <source>
        <dbReference type="EMBL" id="UMM26740.1"/>
    </source>
</evidence>
<dbReference type="GO" id="GO:0005634">
    <property type="term" value="C:nucleus"/>
    <property type="evidence" value="ECO:0007669"/>
    <property type="project" value="UniProtKB-SubCell"/>
</dbReference>
<gene>
    <name evidence="14" type="ORF">L5515_010315</name>
</gene>
<keyword evidence="3 10" id="KW-0805">Transcription regulation</keyword>
<feature type="compositionally biased region" description="Low complexity" evidence="11">
    <location>
        <begin position="493"/>
        <end position="516"/>
    </location>
</feature>
<keyword evidence="5 8" id="KW-0371">Homeobox</keyword>
<evidence type="ECO:0000259" key="13">
    <source>
        <dbReference type="PROSITE" id="PS51042"/>
    </source>
</evidence>
<evidence type="ECO:0000256" key="7">
    <source>
        <dbReference type="ARBA" id="ARBA00023242"/>
    </source>
</evidence>
<comment type="similarity">
    <text evidence="2 10">Belongs to the CUT homeobox family.</text>
</comment>